<gene>
    <name evidence="1" type="ORF">SBRY_100175</name>
</gene>
<evidence type="ECO:0000313" key="2">
    <source>
        <dbReference type="Proteomes" id="UP001153328"/>
    </source>
</evidence>
<comment type="caution">
    <text evidence="1">The sequence shown here is derived from an EMBL/GenBank/DDBJ whole genome shotgun (WGS) entry which is preliminary data.</text>
</comment>
<organism evidence="1 2">
    <name type="scientific">Actinacidiphila bryophytorum</name>
    <dbReference type="NCBI Taxonomy" id="1436133"/>
    <lineage>
        <taxon>Bacteria</taxon>
        <taxon>Bacillati</taxon>
        <taxon>Actinomycetota</taxon>
        <taxon>Actinomycetes</taxon>
        <taxon>Kitasatosporales</taxon>
        <taxon>Streptomycetaceae</taxon>
        <taxon>Actinacidiphila</taxon>
    </lineage>
</organism>
<accession>A0A9W4ECQ7</accession>
<sequence length="59" mass="6082">MISPVYASSSTAPLLSYIANSAYAVNSVKREASAVACFEGVSPQGLRLVDTTALPVYGS</sequence>
<name>A0A9W4ECQ7_9ACTN</name>
<protein>
    <submittedName>
        <fullName evidence="1">Uncharacterized protein</fullName>
    </submittedName>
</protein>
<keyword evidence="2" id="KW-1185">Reference proteome</keyword>
<dbReference type="AlphaFoldDB" id="A0A9W4ECQ7"/>
<evidence type="ECO:0000313" key="1">
    <source>
        <dbReference type="EMBL" id="CAG7613522.1"/>
    </source>
</evidence>
<dbReference type="Proteomes" id="UP001153328">
    <property type="component" value="Unassembled WGS sequence"/>
</dbReference>
<proteinExistence type="predicted"/>
<dbReference type="EMBL" id="CAJVAX010000002">
    <property type="protein sequence ID" value="CAG7613522.1"/>
    <property type="molecule type" value="Genomic_DNA"/>
</dbReference>
<reference evidence="1" key="1">
    <citation type="submission" date="2021-06" db="EMBL/GenBank/DDBJ databases">
        <authorList>
            <person name="Arsene-Ploetze F."/>
        </authorList>
    </citation>
    <scope>NUCLEOTIDE SEQUENCE</scope>
    <source>
        <strain evidence="1">SBRY1</strain>
    </source>
</reference>